<dbReference type="Gene3D" id="3.30.365.10">
    <property type="entry name" value="Aldehyde oxidase/xanthine dehydrogenase, molybdopterin binding domain"/>
    <property type="match status" value="4"/>
</dbReference>
<dbReference type="InterPro" id="IPR046867">
    <property type="entry name" value="AldOxase/xan_DH_MoCoBD2"/>
</dbReference>
<keyword evidence="11 18" id="KW-0411">Iron-sulfur</keyword>
<feature type="compositionally biased region" description="Basic and acidic residues" evidence="19">
    <location>
        <begin position="21"/>
        <end position="38"/>
    </location>
</feature>
<dbReference type="SMART" id="SM01092">
    <property type="entry name" value="CO_deh_flav_C"/>
    <property type="match status" value="1"/>
</dbReference>
<comment type="caution">
    <text evidence="22">The sequence shown here is derived from an EMBL/GenBank/DDBJ whole genome shotgun (WGS) entry which is preliminary data.</text>
</comment>
<dbReference type="SUPFAM" id="SSF54292">
    <property type="entry name" value="2Fe-2S ferredoxin-like"/>
    <property type="match status" value="1"/>
</dbReference>
<comment type="cofactor">
    <cofactor evidence="14">
        <name>[2Fe-2S] cluster</name>
        <dbReference type="ChEBI" id="CHEBI:190135"/>
    </cofactor>
</comment>
<feature type="binding site" evidence="18">
    <location>
        <position position="205"/>
    </location>
    <ligand>
        <name>[2Fe-2S] cluster</name>
        <dbReference type="ChEBI" id="CHEBI:190135"/>
        <label>2</label>
    </ligand>
</feature>
<comment type="cofactor">
    <cofactor evidence="18">
        <name>Mo-molybdopterin</name>
        <dbReference type="ChEBI" id="CHEBI:71302"/>
    </cofactor>
    <text evidence="18">Binds 1 Mo-molybdopterin (Mo-MPT) cofactor per subunit.</text>
</comment>
<feature type="binding site" evidence="18">
    <location>
        <position position="1117"/>
    </location>
    <ligand>
        <name>Mo-molybdopterin</name>
        <dbReference type="ChEBI" id="CHEBI:71302"/>
    </ligand>
    <ligandPart>
        <name>Mo</name>
        <dbReference type="ChEBI" id="CHEBI:28685"/>
    </ligandPart>
</feature>
<evidence type="ECO:0000313" key="23">
    <source>
        <dbReference type="Proteomes" id="UP001140206"/>
    </source>
</evidence>
<feature type="binding site" evidence="18">
    <location>
        <position position="203"/>
    </location>
    <ligand>
        <name>[2Fe-2S] cluster</name>
        <dbReference type="ChEBI" id="CHEBI:190135"/>
        <label>2</label>
    </ligand>
</feature>
<feature type="active site" description="Proton acceptor" evidence="16">
    <location>
        <position position="1293"/>
    </location>
</feature>
<dbReference type="InterPro" id="IPR036318">
    <property type="entry name" value="FAD-bd_PCMH-like_sf"/>
</dbReference>
<organism evidence="22 23">
    <name type="scientific">Rhynchospora pubera</name>
    <dbReference type="NCBI Taxonomy" id="906938"/>
    <lineage>
        <taxon>Eukaryota</taxon>
        <taxon>Viridiplantae</taxon>
        <taxon>Streptophyta</taxon>
        <taxon>Embryophyta</taxon>
        <taxon>Tracheophyta</taxon>
        <taxon>Spermatophyta</taxon>
        <taxon>Magnoliopsida</taxon>
        <taxon>Liliopsida</taxon>
        <taxon>Poales</taxon>
        <taxon>Cyperaceae</taxon>
        <taxon>Cyperoideae</taxon>
        <taxon>Rhynchosporeae</taxon>
        <taxon>Rhynchospora</taxon>
    </lineage>
</organism>
<evidence type="ECO:0000256" key="4">
    <source>
        <dbReference type="ARBA" id="ARBA00022630"/>
    </source>
</evidence>
<dbReference type="GO" id="GO:0004031">
    <property type="term" value="F:aldehyde oxidase activity"/>
    <property type="evidence" value="ECO:0007669"/>
    <property type="project" value="UniProtKB-ARBA"/>
</dbReference>
<evidence type="ECO:0000256" key="3">
    <source>
        <dbReference type="ARBA" id="ARBA00022505"/>
    </source>
</evidence>
<dbReference type="Pfam" id="PF03450">
    <property type="entry name" value="CO_deh_flav_C"/>
    <property type="match status" value="1"/>
</dbReference>
<dbReference type="SUPFAM" id="SSF56176">
    <property type="entry name" value="FAD-binding/transporter-associated domain-like"/>
    <property type="match status" value="1"/>
</dbReference>
<dbReference type="PROSITE" id="PS00197">
    <property type="entry name" value="2FE2S_FER_1"/>
    <property type="match status" value="1"/>
</dbReference>
<dbReference type="SMART" id="SM01008">
    <property type="entry name" value="Ald_Xan_dh_C"/>
    <property type="match status" value="1"/>
</dbReference>
<evidence type="ECO:0000256" key="8">
    <source>
        <dbReference type="ARBA" id="ARBA00022865"/>
    </source>
</evidence>
<dbReference type="Pfam" id="PF20256">
    <property type="entry name" value="MoCoBD_2"/>
    <property type="match status" value="1"/>
</dbReference>
<evidence type="ECO:0000256" key="9">
    <source>
        <dbReference type="ARBA" id="ARBA00023002"/>
    </source>
</evidence>
<dbReference type="InterPro" id="IPR036010">
    <property type="entry name" value="2Fe-2S_ferredoxin-like_sf"/>
</dbReference>
<keyword evidence="5 18" id="KW-0001">2Fe-2S</keyword>
<comment type="subunit">
    <text evidence="15">Aldehyde oxidases (AO) are homodimers and heterodimers of AO subunits.</text>
</comment>
<dbReference type="InterPro" id="IPR008274">
    <property type="entry name" value="AldOxase/xan_DH_MoCoBD1"/>
</dbReference>
<dbReference type="SUPFAM" id="SSF56003">
    <property type="entry name" value="Molybdenum cofactor-binding domain"/>
    <property type="match status" value="1"/>
</dbReference>
<feature type="domain" description="FAD-binding PCMH-type" evidence="21">
    <location>
        <begin position="275"/>
        <end position="456"/>
    </location>
</feature>
<dbReference type="GO" id="GO:0005506">
    <property type="term" value="F:iron ion binding"/>
    <property type="evidence" value="ECO:0007669"/>
    <property type="project" value="InterPro"/>
</dbReference>
<evidence type="ECO:0000256" key="10">
    <source>
        <dbReference type="ARBA" id="ARBA00023004"/>
    </source>
</evidence>
<keyword evidence="9" id="KW-0560">Oxidoreductase</keyword>
<feature type="binding site" evidence="18">
    <location>
        <position position="943"/>
    </location>
    <ligand>
        <name>Mo-molybdopterin</name>
        <dbReference type="ChEBI" id="CHEBI:71302"/>
    </ligand>
    <ligandPart>
        <name>Mo</name>
        <dbReference type="ChEBI" id="CHEBI:28685"/>
    </ligandPart>
</feature>
<dbReference type="FunFam" id="3.30.365.10:FF:000001">
    <property type="entry name" value="Xanthine dehydrogenase oxidase"/>
    <property type="match status" value="1"/>
</dbReference>
<dbReference type="PROSITE" id="PS51085">
    <property type="entry name" value="2FE2S_FER_2"/>
    <property type="match status" value="1"/>
</dbReference>
<evidence type="ECO:0000256" key="16">
    <source>
        <dbReference type="PIRSR" id="PIRSR000127-1"/>
    </source>
</evidence>
<dbReference type="InterPro" id="IPR036856">
    <property type="entry name" value="Ald_Oxase/Xan_DH_a/b_sf"/>
</dbReference>
<dbReference type="InterPro" id="IPR002888">
    <property type="entry name" value="2Fe-2S-bd"/>
</dbReference>
<dbReference type="GO" id="GO:0009851">
    <property type="term" value="P:auxin biosynthetic process"/>
    <property type="evidence" value="ECO:0007669"/>
    <property type="project" value="UniProtKB-KW"/>
</dbReference>
<dbReference type="Pfam" id="PF01799">
    <property type="entry name" value="Fer2_2"/>
    <property type="match status" value="1"/>
</dbReference>
<dbReference type="Pfam" id="PF00111">
    <property type="entry name" value="Fer2"/>
    <property type="match status" value="1"/>
</dbReference>
<feature type="binding site" evidence="18">
    <location>
        <position position="115"/>
    </location>
    <ligand>
        <name>[2Fe-2S] cluster</name>
        <dbReference type="ChEBI" id="CHEBI:190135"/>
        <label>1</label>
    </ligand>
</feature>
<dbReference type="InterPro" id="IPR036683">
    <property type="entry name" value="CO_DH_flav_C_dom_sf"/>
</dbReference>
<evidence type="ECO:0000256" key="1">
    <source>
        <dbReference type="ARBA" id="ARBA00001974"/>
    </source>
</evidence>
<feature type="binding site" evidence="18">
    <location>
        <position position="85"/>
    </location>
    <ligand>
        <name>[2Fe-2S] cluster</name>
        <dbReference type="ChEBI" id="CHEBI:190135"/>
        <label>1</label>
    </ligand>
</feature>
<dbReference type="PANTHER" id="PTHR11908:SF132">
    <property type="entry name" value="ALDEHYDE OXIDASE 1-RELATED"/>
    <property type="match status" value="1"/>
</dbReference>
<dbReference type="SUPFAM" id="SSF55447">
    <property type="entry name" value="CO dehydrogenase flavoprotein C-terminal domain-like"/>
    <property type="match status" value="1"/>
</dbReference>
<gene>
    <name evidence="22" type="ORF">LUZ62_023880</name>
</gene>
<keyword evidence="7 17" id="KW-0274">FAD</keyword>
<dbReference type="InterPro" id="IPR005107">
    <property type="entry name" value="CO_DH_flav_C"/>
</dbReference>
<feature type="binding site" evidence="17">
    <location>
        <position position="466"/>
    </location>
    <ligand>
        <name>FAD</name>
        <dbReference type="ChEBI" id="CHEBI:57692"/>
    </ligand>
</feature>
<comment type="similarity">
    <text evidence="2">Belongs to the xanthine dehydrogenase family.</text>
</comment>
<dbReference type="InterPro" id="IPR001041">
    <property type="entry name" value="2Fe-2S_ferredoxin-type"/>
</dbReference>
<keyword evidence="6 18" id="KW-0479">Metal-binding</keyword>
<dbReference type="InterPro" id="IPR000674">
    <property type="entry name" value="Ald_Oxase/Xan_DH_a/b"/>
</dbReference>
<evidence type="ECO:0000256" key="17">
    <source>
        <dbReference type="PIRSR" id="PIRSR000127-2"/>
    </source>
</evidence>
<keyword evidence="10 18" id="KW-0408">Iron</keyword>
<keyword evidence="3 18" id="KW-0500">Molybdenum</keyword>
<dbReference type="Gene3D" id="1.10.150.120">
    <property type="entry name" value="[2Fe-2S]-binding domain"/>
    <property type="match status" value="1"/>
</dbReference>
<feature type="domain" description="2Fe-2S ferredoxin-type" evidence="20">
    <location>
        <begin position="46"/>
        <end position="133"/>
    </location>
</feature>
<comment type="cofactor">
    <cofactor evidence="1 17">
        <name>FAD</name>
        <dbReference type="ChEBI" id="CHEBI:57692"/>
    </cofactor>
</comment>
<name>A0AAV8H3N9_9POAL</name>
<feature type="binding site" evidence="17">
    <location>
        <begin position="390"/>
        <end position="394"/>
    </location>
    <ligand>
        <name>FAD</name>
        <dbReference type="ChEBI" id="CHEBI:57692"/>
    </ligand>
</feature>
<accession>A0AAV8H3N9</accession>
<comment type="cofactor">
    <cofactor evidence="18">
        <name>[2Fe-2S] cluster</name>
        <dbReference type="ChEBI" id="CHEBI:190135"/>
    </cofactor>
    <text evidence="18">Binds 2 [2Fe-2S] clusters.</text>
</comment>
<dbReference type="PIRSF" id="PIRSF000127">
    <property type="entry name" value="Xanthine_DH"/>
    <property type="match status" value="1"/>
</dbReference>
<dbReference type="PANTHER" id="PTHR11908">
    <property type="entry name" value="XANTHINE DEHYDROGENASE"/>
    <property type="match status" value="1"/>
</dbReference>
<dbReference type="GO" id="GO:0009688">
    <property type="term" value="P:abscisic acid biosynthetic process"/>
    <property type="evidence" value="ECO:0007669"/>
    <property type="project" value="UniProtKB-KW"/>
</dbReference>
<dbReference type="Gene3D" id="3.10.20.30">
    <property type="match status" value="1"/>
</dbReference>
<dbReference type="FunFam" id="3.10.20.30:FF:000012">
    <property type="entry name" value="Xanthine dehydrogenase/oxidase"/>
    <property type="match status" value="1"/>
</dbReference>
<dbReference type="Gene3D" id="3.30.465.10">
    <property type="match status" value="1"/>
</dbReference>
<feature type="region of interest" description="Disordered" evidence="19">
    <location>
        <begin position="19"/>
        <end position="38"/>
    </location>
</feature>
<dbReference type="PROSITE" id="PS51387">
    <property type="entry name" value="FAD_PCMH"/>
    <property type="match status" value="1"/>
</dbReference>
<evidence type="ECO:0000256" key="18">
    <source>
        <dbReference type="PIRSR" id="PIRSR000127-3"/>
    </source>
</evidence>
<evidence type="ECO:0000256" key="11">
    <source>
        <dbReference type="ARBA" id="ARBA00023014"/>
    </source>
</evidence>
<feature type="binding site" evidence="17">
    <location>
        <position position="406"/>
    </location>
    <ligand>
        <name>FAD</name>
        <dbReference type="ChEBI" id="CHEBI:57692"/>
    </ligand>
</feature>
<dbReference type="InterPro" id="IPR016169">
    <property type="entry name" value="FAD-bd_PCMH_sub2"/>
</dbReference>
<evidence type="ECO:0000256" key="14">
    <source>
        <dbReference type="ARBA" id="ARBA00034078"/>
    </source>
</evidence>
<dbReference type="InterPro" id="IPR002346">
    <property type="entry name" value="Mopterin_DH_FAD-bd"/>
</dbReference>
<keyword evidence="12" id="KW-0520">NAD</keyword>
<evidence type="ECO:0000256" key="12">
    <source>
        <dbReference type="ARBA" id="ARBA00023027"/>
    </source>
</evidence>
<dbReference type="InterPro" id="IPR016208">
    <property type="entry name" value="Ald_Oxase/xanthine_DH-like"/>
</dbReference>
<evidence type="ECO:0000259" key="21">
    <source>
        <dbReference type="PROSITE" id="PS51387"/>
    </source>
</evidence>
<keyword evidence="13" id="KW-0073">Auxin biosynthesis</keyword>
<dbReference type="GO" id="GO:0071949">
    <property type="term" value="F:FAD binding"/>
    <property type="evidence" value="ECO:0007669"/>
    <property type="project" value="InterPro"/>
</dbReference>
<dbReference type="Gene3D" id="3.90.1170.50">
    <property type="entry name" value="Aldehyde oxidase/xanthine dehydrogenase, a/b hammerhead"/>
    <property type="match status" value="1"/>
</dbReference>
<dbReference type="GO" id="GO:0051537">
    <property type="term" value="F:2 iron, 2 sulfur cluster binding"/>
    <property type="evidence" value="ECO:0007669"/>
    <property type="project" value="UniProtKB-KW"/>
</dbReference>
<evidence type="ECO:0000256" key="13">
    <source>
        <dbReference type="ARBA" id="ARBA00023070"/>
    </source>
</evidence>
<evidence type="ECO:0000259" key="20">
    <source>
        <dbReference type="PROSITE" id="PS51085"/>
    </source>
</evidence>
<dbReference type="InterPro" id="IPR006058">
    <property type="entry name" value="2Fe2S_fd_BS"/>
</dbReference>
<feature type="binding site" evidence="17">
    <location>
        <position position="446"/>
    </location>
    <ligand>
        <name>FAD</name>
        <dbReference type="ChEBI" id="CHEBI:57692"/>
    </ligand>
</feature>
<dbReference type="Proteomes" id="UP001140206">
    <property type="component" value="Chromosome 1"/>
</dbReference>
<sequence>MAINLSKVVCSGVTRLPLSKQNREGSSTREKSRERERGEKMVKKLETLVFALNGERYEVSPVDPSLTLLEFIRTRTHFKGPKLGCGEGGCGACVVLVSRYDPTTDEVSDVSANSCLVLLCNINYCSVTTTEGLGNTKDGHHAIHQRFAGFHASQCGFCTPGMCMSLFSSLVNADKENCRPKARDGFSKITVSEAEKAVTNNLCRCTGYRPIVDVSKSFASDVDLEDLGLNIFWNRRGDASVEKLPRYRIDSVCTFPDFLKSEIKSLLSIKENSQIEISGEGWYRPESIEELYELLNSDVYNTGNVKVVVANTSSGVYKDQDLYDKYIELRGIPELSVIERSPEGILIGSAVTITRVIDLLKEETDSSLVFNKLADHMSKVASQFVRNIASIGGNLILAQRKHLESDIATILLGAGSLVHIQEPSKRSSLTMEEFLERPPCDDKTILLNIFIPSWASSRNLCFDTYRAAPRPLGNAVSYVNASFLALTSTDKSSEDVIIDSAQLAFGAYGTEHAIRARKVEEYLKGKIVTPSIILGAIRLLRETIIPKEGTTHPAYRVSTAVGFLFRFLSGMATKPVELSLSSHQDIVVDKEYSPVGLPIKKVGAELQASGEAVYVDDIPSPKDCVYGAFIYSTKPLARINKIDFKPSLASEKILAFISAKDIPKNGENIGSASPFGTEALFPDPVAECAGQPIGVVIAETQRYANMAAKQALVEYSTEGLGKPILTVEDAVENNSYFEIPSEYTPTPVGDFSKGMEEADIKISSAEVKLGSQYYFYMETQVALAIPDEDNCITVYSSSQSPEFTQSVIARCLGIPFHNVRVITRRVGGGFGGKCFRSIPLATACALAAYKLHRPVRMYMDRNTDMVTIGGRHPLKVKYDIGFKSGGRITALNLYVLINAGITRDYSPYFPLKFIESIKKYNWGNLSFDVRVCKTNLTSKSSMRAPGDLQGSFVADAIMEHVASVLSLETNHVRRTNLHSFESLILFYDGVNEEANNYTLPSIFDKLAVSPDYQSRAEAIRNFNYANKWKKRGISSVPIVYMVYCFPIPGRVSVFNDASIVVEVGGVELGQGLWTKVKQMTAFCLGQLWEDGSEKLLERVRIIQADSLSMVQGWITAGSTTSESSCAAVQLACNVLVERLKPLKDRLQEEKGAVSWDLLISQAVKEYVNLSASSLHVPSQNSTKYLIYGAGTSEVEVDILTGATTILRSDISYDCGQSLNPAVDLGQAEGCFVQGIGFFLYEECLTNSDGLLITNSTWNYKIPTIDVIPKEFNVEIINSGHHKYRVLSSKASGEPPLLLAASVHGAVREAIRAARLDYFSASGGSEGSALTFDMDPPTTMETVKELCGLDIVEKYLEGLI</sequence>
<evidence type="ECO:0000256" key="6">
    <source>
        <dbReference type="ARBA" id="ARBA00022723"/>
    </source>
</evidence>
<evidence type="ECO:0000256" key="15">
    <source>
        <dbReference type="ARBA" id="ARBA00066063"/>
    </source>
</evidence>
<keyword evidence="23" id="KW-1185">Reference proteome</keyword>
<dbReference type="InterPro" id="IPR037165">
    <property type="entry name" value="AldOxase/xan_DH_Mopterin-bd_sf"/>
</dbReference>
<feature type="binding site" evidence="18">
    <location>
        <position position="155"/>
    </location>
    <ligand>
        <name>[2Fe-2S] cluster</name>
        <dbReference type="ChEBI" id="CHEBI:190135"/>
        <label>2</label>
    </ligand>
</feature>
<feature type="binding site" evidence="18">
    <location>
        <position position="93"/>
    </location>
    <ligand>
        <name>[2Fe-2S] cluster</name>
        <dbReference type="ChEBI" id="CHEBI:190135"/>
        <label>1</label>
    </ligand>
</feature>
<keyword evidence="4" id="KW-0285">Flavoprotein</keyword>
<dbReference type="InterPro" id="IPR036884">
    <property type="entry name" value="2Fe-2S-bd_dom_sf"/>
</dbReference>
<evidence type="ECO:0000256" key="19">
    <source>
        <dbReference type="SAM" id="MobiDB-lite"/>
    </source>
</evidence>
<evidence type="ECO:0000256" key="2">
    <source>
        <dbReference type="ARBA" id="ARBA00006849"/>
    </source>
</evidence>
<feature type="binding site" evidence="18">
    <location>
        <position position="158"/>
    </location>
    <ligand>
        <name>[2Fe-2S] cluster</name>
        <dbReference type="ChEBI" id="CHEBI:190135"/>
        <label>2</label>
    </ligand>
</feature>
<feature type="binding site" evidence="18">
    <location>
        <position position="830"/>
    </location>
    <ligand>
        <name>Mo-molybdopterin</name>
        <dbReference type="ChEBI" id="CHEBI:71302"/>
    </ligand>
    <ligandPart>
        <name>Mo</name>
        <dbReference type="ChEBI" id="CHEBI:28685"/>
    </ligandPart>
</feature>
<dbReference type="Pfam" id="PF00941">
    <property type="entry name" value="FAD_binding_5"/>
    <property type="match status" value="1"/>
</dbReference>
<dbReference type="Pfam" id="PF01315">
    <property type="entry name" value="Ald_Xan_dh_C"/>
    <property type="match status" value="1"/>
</dbReference>
<dbReference type="SUPFAM" id="SSF54665">
    <property type="entry name" value="CO dehydrogenase molybdoprotein N-domain-like"/>
    <property type="match status" value="1"/>
</dbReference>
<dbReference type="InterPro" id="IPR016166">
    <property type="entry name" value="FAD-bd_PCMH"/>
</dbReference>
<dbReference type="FunFam" id="1.10.150.120:FF:000006">
    <property type="entry name" value="Aldehyde oxidase"/>
    <property type="match status" value="1"/>
</dbReference>
<evidence type="ECO:0000313" key="22">
    <source>
        <dbReference type="EMBL" id="KAJ4811314.1"/>
    </source>
</evidence>
<reference evidence="22" key="1">
    <citation type="submission" date="2022-08" db="EMBL/GenBank/DDBJ databases">
        <authorList>
            <person name="Marques A."/>
        </authorList>
    </citation>
    <scope>NUCLEOTIDE SEQUENCE</scope>
    <source>
        <strain evidence="22">RhyPub2mFocal</strain>
        <tissue evidence="22">Leaves</tissue>
    </source>
</reference>
<protein>
    <submittedName>
        <fullName evidence="22">Aldehyde oxidase 3</fullName>
    </submittedName>
</protein>
<evidence type="ECO:0000256" key="7">
    <source>
        <dbReference type="ARBA" id="ARBA00022827"/>
    </source>
</evidence>
<dbReference type="Gene3D" id="3.30.390.50">
    <property type="entry name" value="CO dehydrogenase flavoprotein, C-terminal domain"/>
    <property type="match status" value="1"/>
</dbReference>
<keyword evidence="8" id="KW-0937">Abscisic acid biosynthesis</keyword>
<proteinExistence type="inferred from homology"/>
<feature type="binding site" evidence="18">
    <location>
        <position position="799"/>
    </location>
    <ligand>
        <name>Mo-molybdopterin</name>
        <dbReference type="ChEBI" id="CHEBI:71302"/>
    </ligand>
    <ligandPart>
        <name>Mo</name>
        <dbReference type="ChEBI" id="CHEBI:28685"/>
    </ligandPart>
</feature>
<dbReference type="EMBL" id="JAMFTS010000001">
    <property type="protein sequence ID" value="KAJ4811314.1"/>
    <property type="molecule type" value="Genomic_DNA"/>
</dbReference>
<feature type="binding site" evidence="18">
    <location>
        <position position="90"/>
    </location>
    <ligand>
        <name>[2Fe-2S] cluster</name>
        <dbReference type="ChEBI" id="CHEBI:190135"/>
        <label>1</label>
    </ligand>
</feature>
<evidence type="ECO:0000256" key="5">
    <source>
        <dbReference type="ARBA" id="ARBA00022714"/>
    </source>
</evidence>
<dbReference type="InterPro" id="IPR012675">
    <property type="entry name" value="Beta-grasp_dom_sf"/>
</dbReference>
<dbReference type="Pfam" id="PF02738">
    <property type="entry name" value="MoCoBD_1"/>
    <property type="match status" value="1"/>
</dbReference>
<dbReference type="SUPFAM" id="SSF47741">
    <property type="entry name" value="CO dehydrogenase ISP C-domain like"/>
    <property type="match status" value="1"/>
</dbReference>